<dbReference type="InterPro" id="IPR042070">
    <property type="entry name" value="PucR_C-HTH_sf"/>
</dbReference>
<dbReference type="Pfam" id="PF13556">
    <property type="entry name" value="HTH_30"/>
    <property type="match status" value="1"/>
</dbReference>
<evidence type="ECO:0000259" key="2">
    <source>
        <dbReference type="Pfam" id="PF13556"/>
    </source>
</evidence>
<reference evidence="3 4" key="1">
    <citation type="submission" date="2020-08" db="EMBL/GenBank/DDBJ databases">
        <title>A Genomic Blueprint of the Chicken Gut Microbiome.</title>
        <authorList>
            <person name="Gilroy R."/>
            <person name="Ravi A."/>
            <person name="Getino M."/>
            <person name="Pursley I."/>
            <person name="Horton D.L."/>
            <person name="Alikhan N.-F."/>
            <person name="Baker D."/>
            <person name="Gharbi K."/>
            <person name="Hall N."/>
            <person name="Watson M."/>
            <person name="Adriaenssens E.M."/>
            <person name="Foster-Nyarko E."/>
            <person name="Jarju S."/>
            <person name="Secka A."/>
            <person name="Antonio M."/>
            <person name="Oren A."/>
            <person name="Chaudhuri R."/>
            <person name="La Ragione R.M."/>
            <person name="Hildebrand F."/>
            <person name="Pallen M.J."/>
        </authorList>
    </citation>
    <scope>NUCLEOTIDE SEQUENCE [LARGE SCALE GENOMIC DNA]</scope>
    <source>
        <strain evidence="3 4">Sa2YVA2</strain>
    </source>
</reference>
<dbReference type="InterPro" id="IPR051448">
    <property type="entry name" value="CdaR-like_regulators"/>
</dbReference>
<dbReference type="Gene3D" id="1.10.10.2840">
    <property type="entry name" value="PucR C-terminal helix-turn-helix domain"/>
    <property type="match status" value="1"/>
</dbReference>
<dbReference type="RefSeq" id="WP_191692635.1">
    <property type="nucleotide sequence ID" value="NZ_JACSQN010000001.1"/>
</dbReference>
<dbReference type="InterPro" id="IPR025736">
    <property type="entry name" value="PucR_C-HTH_dom"/>
</dbReference>
<comment type="caution">
    <text evidence="3">The sequence shown here is derived from an EMBL/GenBank/DDBJ whole genome shotgun (WGS) entry which is preliminary data.</text>
</comment>
<evidence type="ECO:0000313" key="3">
    <source>
        <dbReference type="EMBL" id="MBD7982986.1"/>
    </source>
</evidence>
<dbReference type="Proteomes" id="UP000626786">
    <property type="component" value="Unassembled WGS sequence"/>
</dbReference>
<evidence type="ECO:0000259" key="1">
    <source>
        <dbReference type="Pfam" id="PF07905"/>
    </source>
</evidence>
<keyword evidence="4" id="KW-1185">Reference proteome</keyword>
<feature type="domain" description="Purine catabolism PurC-like" evidence="1">
    <location>
        <begin position="10"/>
        <end position="128"/>
    </location>
</feature>
<protein>
    <submittedName>
        <fullName evidence="3">PucR family transcriptional regulator ligand-binding domain-containing protein</fullName>
    </submittedName>
</protein>
<name>A0ABR8U4N0_9BACL</name>
<dbReference type="PANTHER" id="PTHR33744">
    <property type="entry name" value="CARBOHYDRATE DIACID REGULATOR"/>
    <property type="match status" value="1"/>
</dbReference>
<dbReference type="Pfam" id="PF07905">
    <property type="entry name" value="PucR"/>
    <property type="match status" value="1"/>
</dbReference>
<proteinExistence type="predicted"/>
<accession>A0ABR8U4N0</accession>
<evidence type="ECO:0000313" key="4">
    <source>
        <dbReference type="Proteomes" id="UP000626786"/>
    </source>
</evidence>
<gene>
    <name evidence="3" type="ORF">H9649_00220</name>
</gene>
<organism evidence="3 4">
    <name type="scientific">Sporosarcina quadrami</name>
    <dbReference type="NCBI Taxonomy" id="2762234"/>
    <lineage>
        <taxon>Bacteria</taxon>
        <taxon>Bacillati</taxon>
        <taxon>Bacillota</taxon>
        <taxon>Bacilli</taxon>
        <taxon>Bacillales</taxon>
        <taxon>Caryophanaceae</taxon>
        <taxon>Sporosarcina</taxon>
    </lineage>
</organism>
<dbReference type="PANTHER" id="PTHR33744:SF1">
    <property type="entry name" value="DNA-BINDING TRANSCRIPTIONAL ACTIVATOR ADER"/>
    <property type="match status" value="1"/>
</dbReference>
<dbReference type="InterPro" id="IPR012914">
    <property type="entry name" value="PucR_dom"/>
</dbReference>
<feature type="domain" description="PucR C-terminal helix-turn-helix" evidence="2">
    <location>
        <begin position="455"/>
        <end position="511"/>
    </location>
</feature>
<dbReference type="EMBL" id="JACSQN010000001">
    <property type="protein sequence ID" value="MBD7982986.1"/>
    <property type="molecule type" value="Genomic_DNA"/>
</dbReference>
<sequence length="515" mass="60528">MNEFSLTVADVLTKKLFSSAKLHAGAKGQDNVIKWVHIVENMDAAKLLKGNELILTTGIHLKNRLEDFHYFIHQLIDSKSAGLCIELGTSIQKIPDCIQKLATDNQFPLIVFEEEVAFVEITQEIHSILINQQYGLVKNLENYAQQINKYTLTANNYEQILMHLYKHLGLQVIFTFNSQKPVFIPNIHQDKFTKLQHDASPEYVEKHVLRCEVNIFNQYYGDVCLFSPKRVVDEYDALILDRTVIALSQFLLRVLYIEEKQAMEDREFLEQWLNGQTNEEELTYFLEDHHANSSTSNWLVMIHQFHRSTDSDLTYYKLFARNVLEKLEFYPLIIEKHQQLIFIVADVSTHETYKQRIEQAIKQMQQDQQKHKNDGKVLVAVGKYVTHFQAVNTSFLTAKDTLHLRWKAPQLSYFYEDLHLHHIILQLQKNPTIIDMMTEYIQPVLDYDRKHSSQLVETLKVYLQANGQKKETADKLFIVRQTLYHRLDKIEQLLGKEFMQTEKRLALELMLFTYK</sequence>